<dbReference type="AlphaFoldDB" id="A0A533I321"/>
<reference evidence="2 3" key="1">
    <citation type="journal article" date="2017" name="Nat. Commun.">
        <title>In situ click chemistry generation of cyclooxygenase-2 inhibitors.</title>
        <authorList>
            <person name="Bhardwaj A."/>
            <person name="Kaur J."/>
            <person name="Wuest M."/>
            <person name="Wuest F."/>
        </authorList>
    </citation>
    <scope>NUCLEOTIDE SEQUENCE [LARGE SCALE GENOMIC DNA]</scope>
    <source>
        <strain evidence="2">S2_012_000_R3_94</strain>
    </source>
</reference>
<dbReference type="PANTHER" id="PTHR34818:SF1">
    <property type="entry name" value="PROTEIN BLI-3"/>
    <property type="match status" value="1"/>
</dbReference>
<protein>
    <submittedName>
        <fullName evidence="2">Pyridoxamine 5'-phosphate oxidase</fullName>
    </submittedName>
</protein>
<proteinExistence type="predicted"/>
<dbReference type="Pfam" id="PF16242">
    <property type="entry name" value="Pyrid_ox_like"/>
    <property type="match status" value="1"/>
</dbReference>
<evidence type="ECO:0000313" key="3">
    <source>
        <dbReference type="Proteomes" id="UP000315344"/>
    </source>
</evidence>
<gene>
    <name evidence="2" type="ORF">DI616_16810</name>
</gene>
<dbReference type="SUPFAM" id="SSF50475">
    <property type="entry name" value="FMN-binding split barrel"/>
    <property type="match status" value="1"/>
</dbReference>
<evidence type="ECO:0000259" key="1">
    <source>
        <dbReference type="Pfam" id="PF16242"/>
    </source>
</evidence>
<dbReference type="InterPro" id="IPR038725">
    <property type="entry name" value="YdaG_split_barrel_FMN-bd"/>
</dbReference>
<name>A0A533I321_PARDE</name>
<dbReference type="InterPro" id="IPR052917">
    <property type="entry name" value="Stress-Dev_Protein"/>
</dbReference>
<dbReference type="EMBL" id="VAFL01000017">
    <property type="protein sequence ID" value="TKW65031.1"/>
    <property type="molecule type" value="Genomic_DNA"/>
</dbReference>
<sequence length="163" mass="18077">MRLWTGLSGGAPERPHNITACLARGGTKMDKKTIVEAMRDMDLCFMSTVGKSGGVSSRPMSNNAQVEWDGSNWFFSNGDTRKVQEIGANPATELTFQGKDTWIVLSGEAKLHQDDKELFKKHWTDELDQWFEQGIDTPGLTLIEVSSKRAECWGKPGDGVVEL</sequence>
<evidence type="ECO:0000313" key="2">
    <source>
        <dbReference type="EMBL" id="TKW65031.1"/>
    </source>
</evidence>
<feature type="domain" description="General stress protein FMN-binding split barrel" evidence="1">
    <location>
        <begin position="31"/>
        <end position="158"/>
    </location>
</feature>
<dbReference type="PANTHER" id="PTHR34818">
    <property type="entry name" value="PROTEIN BLI-3"/>
    <property type="match status" value="1"/>
</dbReference>
<organism evidence="2 3">
    <name type="scientific">Paracoccus denitrificans</name>
    <dbReference type="NCBI Taxonomy" id="266"/>
    <lineage>
        <taxon>Bacteria</taxon>
        <taxon>Pseudomonadati</taxon>
        <taxon>Pseudomonadota</taxon>
        <taxon>Alphaproteobacteria</taxon>
        <taxon>Rhodobacterales</taxon>
        <taxon>Paracoccaceae</taxon>
        <taxon>Paracoccus</taxon>
    </lineage>
</organism>
<accession>A0A533I321</accession>
<dbReference type="InterPro" id="IPR012349">
    <property type="entry name" value="Split_barrel_FMN-bd"/>
</dbReference>
<comment type="caution">
    <text evidence="2">The sequence shown here is derived from an EMBL/GenBank/DDBJ whole genome shotgun (WGS) entry which is preliminary data.</text>
</comment>
<dbReference type="Proteomes" id="UP000315344">
    <property type="component" value="Unassembled WGS sequence"/>
</dbReference>
<dbReference type="Gene3D" id="2.30.110.10">
    <property type="entry name" value="Electron Transport, Fmn-binding Protein, Chain A"/>
    <property type="match status" value="1"/>
</dbReference>